<evidence type="ECO:0008006" key="4">
    <source>
        <dbReference type="Google" id="ProtNLM"/>
    </source>
</evidence>
<keyword evidence="3" id="KW-1185">Reference proteome</keyword>
<evidence type="ECO:0000313" key="3">
    <source>
        <dbReference type="Proteomes" id="UP001465976"/>
    </source>
</evidence>
<feature type="region of interest" description="Disordered" evidence="1">
    <location>
        <begin position="607"/>
        <end position="628"/>
    </location>
</feature>
<feature type="compositionally biased region" description="Low complexity" evidence="1">
    <location>
        <begin position="124"/>
        <end position="137"/>
    </location>
</feature>
<feature type="compositionally biased region" description="Low complexity" evidence="1">
    <location>
        <begin position="608"/>
        <end position="628"/>
    </location>
</feature>
<name>A0ABR3FKY7_9AGAR</name>
<feature type="region of interest" description="Disordered" evidence="1">
    <location>
        <begin position="1"/>
        <end position="281"/>
    </location>
</feature>
<evidence type="ECO:0000313" key="2">
    <source>
        <dbReference type="EMBL" id="KAL0576055.1"/>
    </source>
</evidence>
<accession>A0ABR3FKY7</accession>
<protein>
    <recommendedName>
        <fullName evidence="4">F-box domain-containing protein</fullName>
    </recommendedName>
</protein>
<feature type="region of interest" description="Disordered" evidence="1">
    <location>
        <begin position="370"/>
        <end position="397"/>
    </location>
</feature>
<comment type="caution">
    <text evidence="2">The sequence shown here is derived from an EMBL/GenBank/DDBJ whole genome shotgun (WGS) entry which is preliminary data.</text>
</comment>
<evidence type="ECO:0000256" key="1">
    <source>
        <dbReference type="SAM" id="MobiDB-lite"/>
    </source>
</evidence>
<feature type="compositionally biased region" description="Low complexity" evidence="1">
    <location>
        <begin position="213"/>
        <end position="260"/>
    </location>
</feature>
<sequence length="930" mass="101819">MGASTSSLAAPFHPSAPFIKDTAHVHPPSERAMISHSPIPVQQHRHVRFNSKTSKPARDSGHGSLKSKPIVVPQYPPVDQNAYPSTKSKKTYPVISSSPDEHPFSRSKTAAPISPAMPGSKPYSSVSAPRRSPASAPNGNGRGPVPPSSIRNQGDTLPRGAVGPNRDSTDRASKPSSATVTRNSSTARAVSGSLTGVDGVDVASRKRCQNQHSATRTVTKSTSRSTIGSSSKMSTSSSSGALSSKEGPLPAHHGSSSSRSHNNHEQVNASVKRRRPSEDMKREALKPIHEVESRDHHLRANANHLPIRPPGLGSNRNSAASSVGAQIPVATRKPAGPSPQQVLLDSQTKRLSQILATPSVVVLSAVNRRTDHHDVSEERVNGEAQADVQEHQQPDAEVVSQGVESELQPKAIDSEIVPERAAKESCKEEKVGGLEGVETQISGPESSATEEVCDVRVDPPQTFLSLPLYLSDPDRLCGLLQYLSFSDWCSLFNTSKEIRLMISQNELLREEVLERFLKEAGYSRWAWREPEPVMISLADMLHYIKGTSIPISEYARVSERFLKSLPEDKEEGLALANDILRLANTTRAYNRMVLRLRAQSEMLDQCDSMSSTGSSFSTPSSRRSSFVPGSASNASFISSSVEAPYPRHETSSPTSETAQICSPLYRPNRAALLRVFVPSPHGEWLSDASVLECEAELKRAGLTRLMRLGDVAWDIALGDERGNMGKLIWDGCYLLDLDYTYSSIGDIPRHIPSLALPPAHFHRIVRGGPLNMDPVARIDVSPWGEEIARNLQLMQDRMMAETPQGLQNVVRWIHRSTFTIRPPSIRSSIASGQRSIRLAQTGIPIRDSNGQTIHPSWYGSVIIETDGTSESLDDLKERCGAGVFPQRAVASVRHGKSRGHHEKMVWRILREKSRPGEMWIRVITPRERLM</sequence>
<reference evidence="2 3" key="1">
    <citation type="submission" date="2024-02" db="EMBL/GenBank/DDBJ databases">
        <title>A draft genome for the cacao thread blight pathogen Marasmius crinis-equi.</title>
        <authorList>
            <person name="Cohen S.P."/>
            <person name="Baruah I.K."/>
            <person name="Amoako-Attah I."/>
            <person name="Bukari Y."/>
            <person name="Meinhardt L.W."/>
            <person name="Bailey B.A."/>
        </authorList>
    </citation>
    <scope>NUCLEOTIDE SEQUENCE [LARGE SCALE GENOMIC DNA]</scope>
    <source>
        <strain evidence="2 3">GH-76</strain>
    </source>
</reference>
<proteinExistence type="predicted"/>
<feature type="compositionally biased region" description="Polar residues" evidence="1">
    <location>
        <begin position="174"/>
        <end position="194"/>
    </location>
</feature>
<dbReference type="EMBL" id="JBAHYK010000250">
    <property type="protein sequence ID" value="KAL0576055.1"/>
    <property type="molecule type" value="Genomic_DNA"/>
</dbReference>
<organism evidence="2 3">
    <name type="scientific">Marasmius crinis-equi</name>
    <dbReference type="NCBI Taxonomy" id="585013"/>
    <lineage>
        <taxon>Eukaryota</taxon>
        <taxon>Fungi</taxon>
        <taxon>Dikarya</taxon>
        <taxon>Basidiomycota</taxon>
        <taxon>Agaricomycotina</taxon>
        <taxon>Agaricomycetes</taxon>
        <taxon>Agaricomycetidae</taxon>
        <taxon>Agaricales</taxon>
        <taxon>Marasmiineae</taxon>
        <taxon>Marasmiaceae</taxon>
        <taxon>Marasmius</taxon>
    </lineage>
</organism>
<feature type="compositionally biased region" description="Basic and acidic residues" evidence="1">
    <location>
        <begin position="370"/>
        <end position="381"/>
    </location>
</feature>
<gene>
    <name evidence="2" type="ORF">V5O48_005913</name>
</gene>
<dbReference type="Proteomes" id="UP001465976">
    <property type="component" value="Unassembled WGS sequence"/>
</dbReference>